<accession>A0ABW2TK10</accession>
<comment type="subcellular location">
    <subcellularLocation>
        <location evidence="2">Cell membrane</location>
    </subcellularLocation>
</comment>
<evidence type="ECO:0000259" key="12">
    <source>
        <dbReference type="PROSITE" id="PS50109"/>
    </source>
</evidence>
<dbReference type="InterPro" id="IPR036890">
    <property type="entry name" value="HATPase_C_sf"/>
</dbReference>
<feature type="domain" description="Histidine kinase" evidence="12">
    <location>
        <begin position="244"/>
        <end position="451"/>
    </location>
</feature>
<keyword evidence="14" id="KW-0067">ATP-binding</keyword>
<dbReference type="SUPFAM" id="SSF158472">
    <property type="entry name" value="HAMP domain-like"/>
    <property type="match status" value="1"/>
</dbReference>
<dbReference type="EMBL" id="JBHTEY010000004">
    <property type="protein sequence ID" value="MFC7614097.1"/>
    <property type="molecule type" value="Genomic_DNA"/>
</dbReference>
<sequence length="451" mass="46504">MRRRLLLVLLAFSALAVAGLAVPLLSSTAANRTHEFAAARTADAARFAALAGTALAGGPADQLRAEVRAHADLFGDGVVVVDARRGVVVARGMGLDDPGVASAVDAALRNQPRPALAPLRPWSTGDVLFSQAVGTGVRVSGAVVLRTSARPAAEDIAVRWAAVLLGALAAAAAVVVLAFRLTRWLLLPVDQLAQAMHRIGEGGERPHVDPVSGPPELRGLAREFNHMSDALAESAQRQRGLVADIAHQLRNPMAALRLRVDGLAAGSVRRSMQVEFDRLESLLDGMLALASADSTATDVAAAGGAASCDAVAVLADRLDAWHGSADHAGVAFAPPADPPASLPVRCAESELAQVLDVVLDNAVKYAGRGATVRWSAVSRAGRAVLEIADDGPGVPEADLPRLTERFWRGASAPGSGLGLAIAERLLTARGGRLALSTGPGLTVHIELPEAS</sequence>
<dbReference type="GO" id="GO:0005524">
    <property type="term" value="F:ATP binding"/>
    <property type="evidence" value="ECO:0007669"/>
    <property type="project" value="UniProtKB-KW"/>
</dbReference>
<dbReference type="InterPro" id="IPR003661">
    <property type="entry name" value="HisK_dim/P_dom"/>
</dbReference>
<dbReference type="InterPro" id="IPR036097">
    <property type="entry name" value="HisK_dim/P_sf"/>
</dbReference>
<dbReference type="InterPro" id="IPR003660">
    <property type="entry name" value="HAMP_dom"/>
</dbReference>
<dbReference type="SMART" id="SM00304">
    <property type="entry name" value="HAMP"/>
    <property type="match status" value="1"/>
</dbReference>
<evidence type="ECO:0000256" key="5">
    <source>
        <dbReference type="ARBA" id="ARBA00022679"/>
    </source>
</evidence>
<evidence type="ECO:0000313" key="15">
    <source>
        <dbReference type="Proteomes" id="UP001596512"/>
    </source>
</evidence>
<dbReference type="SMART" id="SM00388">
    <property type="entry name" value="HisKA"/>
    <property type="match status" value="1"/>
</dbReference>
<name>A0ABW2TK10_9PSEU</name>
<feature type="domain" description="HAMP" evidence="13">
    <location>
        <begin position="183"/>
        <end position="236"/>
    </location>
</feature>
<evidence type="ECO:0000256" key="11">
    <source>
        <dbReference type="SAM" id="Phobius"/>
    </source>
</evidence>
<dbReference type="InterPro" id="IPR005467">
    <property type="entry name" value="His_kinase_dom"/>
</dbReference>
<keyword evidence="15" id="KW-1185">Reference proteome</keyword>
<keyword evidence="4" id="KW-0597">Phosphoprotein</keyword>
<feature type="transmembrane region" description="Helical" evidence="11">
    <location>
        <begin position="157"/>
        <end position="179"/>
    </location>
</feature>
<keyword evidence="10 11" id="KW-0472">Membrane</keyword>
<dbReference type="PANTHER" id="PTHR45436">
    <property type="entry name" value="SENSOR HISTIDINE KINASE YKOH"/>
    <property type="match status" value="1"/>
</dbReference>
<dbReference type="PRINTS" id="PR00344">
    <property type="entry name" value="BCTRLSENSOR"/>
</dbReference>
<evidence type="ECO:0000256" key="3">
    <source>
        <dbReference type="ARBA" id="ARBA00012438"/>
    </source>
</evidence>
<dbReference type="Gene3D" id="1.10.287.130">
    <property type="match status" value="1"/>
</dbReference>
<evidence type="ECO:0000256" key="9">
    <source>
        <dbReference type="ARBA" id="ARBA00023012"/>
    </source>
</evidence>
<evidence type="ECO:0000259" key="13">
    <source>
        <dbReference type="PROSITE" id="PS50885"/>
    </source>
</evidence>
<protein>
    <recommendedName>
        <fullName evidence="3">histidine kinase</fullName>
        <ecNumber evidence="3">2.7.13.3</ecNumber>
    </recommendedName>
</protein>
<evidence type="ECO:0000256" key="6">
    <source>
        <dbReference type="ARBA" id="ARBA00022692"/>
    </source>
</evidence>
<dbReference type="SUPFAM" id="SSF47384">
    <property type="entry name" value="Homodimeric domain of signal transducing histidine kinase"/>
    <property type="match status" value="1"/>
</dbReference>
<dbReference type="Pfam" id="PF00512">
    <property type="entry name" value="HisKA"/>
    <property type="match status" value="1"/>
</dbReference>
<dbReference type="InterPro" id="IPR003594">
    <property type="entry name" value="HATPase_dom"/>
</dbReference>
<comment type="catalytic activity">
    <reaction evidence="1">
        <text>ATP + protein L-histidine = ADP + protein N-phospho-L-histidine.</text>
        <dbReference type="EC" id="2.7.13.3"/>
    </reaction>
</comment>
<dbReference type="CDD" id="cd00075">
    <property type="entry name" value="HATPase"/>
    <property type="match status" value="1"/>
</dbReference>
<keyword evidence="5" id="KW-0808">Transferase</keyword>
<proteinExistence type="predicted"/>
<reference evidence="15" key="1">
    <citation type="journal article" date="2019" name="Int. J. Syst. Evol. Microbiol.">
        <title>The Global Catalogue of Microorganisms (GCM) 10K type strain sequencing project: providing services to taxonomists for standard genome sequencing and annotation.</title>
        <authorList>
            <consortium name="The Broad Institute Genomics Platform"/>
            <consortium name="The Broad Institute Genome Sequencing Center for Infectious Disease"/>
            <person name="Wu L."/>
            <person name="Ma J."/>
        </authorList>
    </citation>
    <scope>NUCLEOTIDE SEQUENCE [LARGE SCALE GENOMIC DNA]</scope>
    <source>
        <strain evidence="15">JCM 17695</strain>
    </source>
</reference>
<dbReference type="Proteomes" id="UP001596512">
    <property type="component" value="Unassembled WGS sequence"/>
</dbReference>
<dbReference type="Gene3D" id="3.30.565.10">
    <property type="entry name" value="Histidine kinase-like ATPase, C-terminal domain"/>
    <property type="match status" value="1"/>
</dbReference>
<dbReference type="PANTHER" id="PTHR45436:SF5">
    <property type="entry name" value="SENSOR HISTIDINE KINASE TRCS"/>
    <property type="match status" value="1"/>
</dbReference>
<dbReference type="Pfam" id="PF00672">
    <property type="entry name" value="HAMP"/>
    <property type="match status" value="1"/>
</dbReference>
<dbReference type="SMART" id="SM00387">
    <property type="entry name" value="HATPase_c"/>
    <property type="match status" value="1"/>
</dbReference>
<dbReference type="EC" id="2.7.13.3" evidence="3"/>
<keyword evidence="9" id="KW-0902">Two-component regulatory system</keyword>
<dbReference type="PROSITE" id="PS50109">
    <property type="entry name" value="HIS_KIN"/>
    <property type="match status" value="1"/>
</dbReference>
<keyword evidence="6 11" id="KW-0812">Transmembrane</keyword>
<dbReference type="SUPFAM" id="SSF55874">
    <property type="entry name" value="ATPase domain of HSP90 chaperone/DNA topoisomerase II/histidine kinase"/>
    <property type="match status" value="1"/>
</dbReference>
<organism evidence="14 15">
    <name type="scientific">Actinokineospora soli</name>
    <dbReference type="NCBI Taxonomy" id="1048753"/>
    <lineage>
        <taxon>Bacteria</taxon>
        <taxon>Bacillati</taxon>
        <taxon>Actinomycetota</taxon>
        <taxon>Actinomycetes</taxon>
        <taxon>Pseudonocardiales</taxon>
        <taxon>Pseudonocardiaceae</taxon>
        <taxon>Actinokineospora</taxon>
    </lineage>
</organism>
<evidence type="ECO:0000256" key="7">
    <source>
        <dbReference type="ARBA" id="ARBA00022777"/>
    </source>
</evidence>
<dbReference type="CDD" id="cd00082">
    <property type="entry name" value="HisKA"/>
    <property type="match status" value="1"/>
</dbReference>
<keyword evidence="8 11" id="KW-1133">Transmembrane helix</keyword>
<dbReference type="InterPro" id="IPR004358">
    <property type="entry name" value="Sig_transdc_His_kin-like_C"/>
</dbReference>
<dbReference type="PROSITE" id="PS50885">
    <property type="entry name" value="HAMP"/>
    <property type="match status" value="1"/>
</dbReference>
<evidence type="ECO:0000256" key="2">
    <source>
        <dbReference type="ARBA" id="ARBA00004236"/>
    </source>
</evidence>
<evidence type="ECO:0000256" key="8">
    <source>
        <dbReference type="ARBA" id="ARBA00022989"/>
    </source>
</evidence>
<evidence type="ECO:0000313" key="14">
    <source>
        <dbReference type="EMBL" id="MFC7614097.1"/>
    </source>
</evidence>
<evidence type="ECO:0000256" key="10">
    <source>
        <dbReference type="ARBA" id="ARBA00023136"/>
    </source>
</evidence>
<dbReference type="InterPro" id="IPR050428">
    <property type="entry name" value="TCS_sensor_his_kinase"/>
</dbReference>
<gene>
    <name evidence="14" type="ORF">ACFQV2_11595</name>
</gene>
<keyword evidence="14" id="KW-0547">Nucleotide-binding</keyword>
<evidence type="ECO:0000256" key="1">
    <source>
        <dbReference type="ARBA" id="ARBA00000085"/>
    </source>
</evidence>
<evidence type="ECO:0000256" key="4">
    <source>
        <dbReference type="ARBA" id="ARBA00022553"/>
    </source>
</evidence>
<keyword evidence="7" id="KW-0418">Kinase</keyword>
<dbReference type="Pfam" id="PF02518">
    <property type="entry name" value="HATPase_c"/>
    <property type="match status" value="1"/>
</dbReference>
<dbReference type="CDD" id="cd06225">
    <property type="entry name" value="HAMP"/>
    <property type="match status" value="1"/>
</dbReference>
<comment type="caution">
    <text evidence="14">The sequence shown here is derived from an EMBL/GenBank/DDBJ whole genome shotgun (WGS) entry which is preliminary data.</text>
</comment>